<evidence type="ECO:0000256" key="1">
    <source>
        <dbReference type="ARBA" id="ARBA00022737"/>
    </source>
</evidence>
<keyword evidence="1" id="KW-0677">Repeat</keyword>
<dbReference type="InterPro" id="IPR000225">
    <property type="entry name" value="Armadillo"/>
</dbReference>
<dbReference type="PROSITE" id="PS50176">
    <property type="entry name" value="ARM_REPEAT"/>
    <property type="match status" value="1"/>
</dbReference>
<dbReference type="EMBL" id="KZ663688">
    <property type="protein sequence ID" value="PPS10712.1"/>
    <property type="molecule type" value="Genomic_DNA"/>
</dbReference>
<protein>
    <submittedName>
        <fullName evidence="3">Uncharacterized protein</fullName>
    </submittedName>
</protein>
<dbReference type="AlphaFoldDB" id="A0A2P5Y541"/>
<dbReference type="InterPro" id="IPR016024">
    <property type="entry name" value="ARM-type_fold"/>
</dbReference>
<proteinExistence type="predicted"/>
<evidence type="ECO:0000313" key="4">
    <source>
        <dbReference type="Proteomes" id="UP000239757"/>
    </source>
</evidence>
<name>A0A2P5Y541_GOSBA</name>
<organism evidence="3 4">
    <name type="scientific">Gossypium barbadense</name>
    <name type="common">Sea Island cotton</name>
    <name type="synonym">Hibiscus barbadensis</name>
    <dbReference type="NCBI Taxonomy" id="3634"/>
    <lineage>
        <taxon>Eukaryota</taxon>
        <taxon>Viridiplantae</taxon>
        <taxon>Streptophyta</taxon>
        <taxon>Embryophyta</taxon>
        <taxon>Tracheophyta</taxon>
        <taxon>Spermatophyta</taxon>
        <taxon>Magnoliopsida</taxon>
        <taxon>eudicotyledons</taxon>
        <taxon>Gunneridae</taxon>
        <taxon>Pentapetalae</taxon>
        <taxon>rosids</taxon>
        <taxon>malvids</taxon>
        <taxon>Malvales</taxon>
        <taxon>Malvaceae</taxon>
        <taxon>Malvoideae</taxon>
        <taxon>Gossypium</taxon>
    </lineage>
</organism>
<dbReference type="SUPFAM" id="SSF48371">
    <property type="entry name" value="ARM repeat"/>
    <property type="match status" value="1"/>
</dbReference>
<dbReference type="PANTHER" id="PTHR37743">
    <property type="entry name" value="ARM REPEAT SUPERFAMILY PROTEIN"/>
    <property type="match status" value="1"/>
</dbReference>
<dbReference type="OrthoDB" id="79603at2759"/>
<dbReference type="Gene3D" id="1.25.10.10">
    <property type="entry name" value="Leucine-rich Repeat Variant"/>
    <property type="match status" value="1"/>
</dbReference>
<gene>
    <name evidence="3" type="ORF">GOBAR_AA09920</name>
</gene>
<sequence>MERREEKEQKQLIWKSEPESMVSVTIGRTMATVLAARPKKLHHSISRLSPDSSIKSSLDSLDYSLWFLHKYVRDAAQRDGNLDEILVPIIQHSLKYKDSKHDNQPMILLNWLFQDEFLFQAVAMNLANIITRKDDRYIAFGWCTLVRGLMEYEKVMDQYLFNGIKEKYSALLKTVCTCIPHLSCIARKGSTLQDKFELPSRLSVAAADCLLTLTEGLTKKPMLSSRTKSLKSSESNPPVSLLASSIDERKISAVHKSSEVLNMGMEDLFWDYLQDLIYLVERLLATYLKQLGSRKKLKVFFRISHVLGVKNDFPNTEQEKLLNWKSRLLIPIIWSRKSRPLHAEGLEQVLKWLQEIQVHYGGLQEEASPAQILKTRALLLSSCWKHYGMLLHLEDKNFNKQYKELLDQYLSGIQYYTNNHVEGHAESKDGGIETRKFFINCLCLLLGRFDGKQLECVLLDYGKQISHVLLSQLYSCGLCLNVDIIVLLLHFGKLHCNDEDVIDGVVHIFKVIIFKTNNSSGSTVTDTNQMDSMVPLLLHLLDERDAAARAVVKLIAEYCSISTDGHCLEEVLKRLDSGNAIKRRNAFDVISELVQISKDSSHKAHHSTWQVIANHLLGCLEDEETAIQEQTHNLLPLIDPSFVLPALVHLVCLSEEKARPAASEALFRVLKHHNQKPEVICMMLDSLRNLSQDQADAEAGVCIGKGSNFDCNRVLRLIPEWSKTVQDWNTLIGPLIDKMFAEPSNATIVRFLSYINEQLAEAADVVLSRVVFQMKGQKGFLSSVLTLKGVKVLYKADGTGAMSTIDEDFFSRWETKTCPSDDSMRMQQSLFERLCPLLIVRLLPLRVFNDLNSSVVYGQLRNAPFMHEDGDVSVTVDDSVVAFLVNRAFSKFEFEDARKLAAELCGRIHPQVRGKESLVHPFILQIWRTIKVILLWPSSDGDQVSKAQHGCIDCLALMTCAELQAPESFENCTSWRRNIAGKKGNRGNAITEFCALRNVISQLINDESDISGSKLPYENCEPVPVPFRLCMANVLISACQKISDYGKEPLAKTILPCLIDSVEVLLSLNSFMYQVETQPEIRAAFIQVMFSAVYHLKLAVLPYSCDLLKLSLKFLGKRSEQERMAAAKLMASLMASEDPILESISHGLVEARSVLSDIALNDPSFDIQQLCKKLATCITST</sequence>
<reference evidence="3 4" key="1">
    <citation type="submission" date="2015-01" db="EMBL/GenBank/DDBJ databases">
        <title>Genome of allotetraploid Gossypium barbadense reveals genomic plasticity and fiber elongation in cotton evolution.</title>
        <authorList>
            <person name="Chen X."/>
            <person name="Liu X."/>
            <person name="Zhao B."/>
            <person name="Zheng H."/>
            <person name="Hu Y."/>
            <person name="Lu G."/>
            <person name="Yang C."/>
            <person name="Chen J."/>
            <person name="Shan C."/>
            <person name="Zhang L."/>
            <person name="Zhou Y."/>
            <person name="Wang L."/>
            <person name="Guo W."/>
            <person name="Bai Y."/>
            <person name="Ruan J."/>
            <person name="Shangguan X."/>
            <person name="Mao Y."/>
            <person name="Jiang J."/>
            <person name="Zhu Y."/>
            <person name="Lei J."/>
            <person name="Kang H."/>
            <person name="Chen S."/>
            <person name="He X."/>
            <person name="Wang R."/>
            <person name="Wang Y."/>
            <person name="Chen J."/>
            <person name="Wang L."/>
            <person name="Yu S."/>
            <person name="Wang B."/>
            <person name="Wei J."/>
            <person name="Song S."/>
            <person name="Lu X."/>
            <person name="Gao Z."/>
            <person name="Gu W."/>
            <person name="Deng X."/>
            <person name="Ma D."/>
            <person name="Wang S."/>
            <person name="Liang W."/>
            <person name="Fang L."/>
            <person name="Cai C."/>
            <person name="Zhu X."/>
            <person name="Zhou B."/>
            <person name="Zhang Y."/>
            <person name="Chen Z."/>
            <person name="Xu S."/>
            <person name="Zhu R."/>
            <person name="Wang S."/>
            <person name="Zhang T."/>
            <person name="Zhao G."/>
        </authorList>
    </citation>
    <scope>NUCLEOTIDE SEQUENCE [LARGE SCALE GENOMIC DNA]</scope>
    <source>
        <strain evidence="4">cv. Xinhai21</strain>
        <tissue evidence="3">Leaf</tissue>
    </source>
</reference>
<dbReference type="InterPro" id="IPR011989">
    <property type="entry name" value="ARM-like"/>
</dbReference>
<dbReference type="PANTHER" id="PTHR37743:SF1">
    <property type="entry name" value="ARM REPEAT SUPERFAMILY PROTEIN"/>
    <property type="match status" value="1"/>
</dbReference>
<accession>A0A2P5Y541</accession>
<feature type="repeat" description="ARM" evidence="2">
    <location>
        <begin position="661"/>
        <end position="699"/>
    </location>
</feature>
<evidence type="ECO:0000313" key="3">
    <source>
        <dbReference type="EMBL" id="PPS10712.1"/>
    </source>
</evidence>
<dbReference type="Proteomes" id="UP000239757">
    <property type="component" value="Unassembled WGS sequence"/>
</dbReference>
<evidence type="ECO:0000256" key="2">
    <source>
        <dbReference type="PROSITE-ProRule" id="PRU00259"/>
    </source>
</evidence>